<organism evidence="2 3">
    <name type="scientific">Succinatimonas hippei (strain DSM 22608 / JCM 16073 / KCTC 15190 / YIT 12066)</name>
    <dbReference type="NCBI Taxonomy" id="762983"/>
    <lineage>
        <taxon>Bacteria</taxon>
        <taxon>Pseudomonadati</taxon>
        <taxon>Pseudomonadota</taxon>
        <taxon>Gammaproteobacteria</taxon>
        <taxon>Aeromonadales</taxon>
        <taxon>Succinivibrionaceae</taxon>
        <taxon>Succinatimonas</taxon>
    </lineage>
</organism>
<dbReference type="STRING" id="762983.HMPREF9444_00059"/>
<keyword evidence="3" id="KW-1185">Reference proteome</keyword>
<name>E8LHA1_SUCHY</name>
<dbReference type="Gene3D" id="3.30.110.70">
    <property type="entry name" value="Hypothetical protein apc22750. Chain B"/>
    <property type="match status" value="1"/>
</dbReference>
<reference evidence="2 3" key="1">
    <citation type="submission" date="2011-01" db="EMBL/GenBank/DDBJ databases">
        <authorList>
            <person name="Weinstock G."/>
            <person name="Sodergren E."/>
            <person name="Clifton S."/>
            <person name="Fulton L."/>
            <person name="Fulton B."/>
            <person name="Courtney L."/>
            <person name="Fronick C."/>
            <person name="Harrison M."/>
            <person name="Strong C."/>
            <person name="Farmer C."/>
            <person name="Delahaunty K."/>
            <person name="Markovic C."/>
            <person name="Hall O."/>
            <person name="Minx P."/>
            <person name="Tomlinson C."/>
            <person name="Mitreva M."/>
            <person name="Hou S."/>
            <person name="Chen J."/>
            <person name="Wollam A."/>
            <person name="Pepin K.H."/>
            <person name="Johnson M."/>
            <person name="Bhonagiri V."/>
            <person name="Zhang X."/>
            <person name="Suruliraj S."/>
            <person name="Warren W."/>
            <person name="Chinwalla A."/>
            <person name="Mardis E.R."/>
            <person name="Wilson R.K."/>
        </authorList>
    </citation>
    <scope>NUCLEOTIDE SEQUENCE [LARGE SCALE GENOMIC DNA]</scope>
    <source>
        <strain evidence="3">DSM 22608 / JCM 16073 / KCTC 15190 / YIT 12066</strain>
    </source>
</reference>
<dbReference type="OrthoDB" id="6399623at2"/>
<dbReference type="PROSITE" id="PS51257">
    <property type="entry name" value="PROKAR_LIPOPROTEIN"/>
    <property type="match status" value="1"/>
</dbReference>
<feature type="signal peptide" evidence="1">
    <location>
        <begin position="1"/>
        <end position="22"/>
    </location>
</feature>
<dbReference type="InterPro" id="IPR030852">
    <property type="entry name" value="RcsF"/>
</dbReference>
<dbReference type="Proteomes" id="UP000018458">
    <property type="component" value="Unassembled WGS sequence"/>
</dbReference>
<evidence type="ECO:0000313" key="3">
    <source>
        <dbReference type="Proteomes" id="UP000018458"/>
    </source>
</evidence>
<dbReference type="GO" id="GO:0035556">
    <property type="term" value="P:intracellular signal transduction"/>
    <property type="evidence" value="ECO:0007669"/>
    <property type="project" value="InterPro"/>
</dbReference>
<evidence type="ECO:0000256" key="1">
    <source>
        <dbReference type="SAM" id="SignalP"/>
    </source>
</evidence>
<dbReference type="eggNOG" id="ENOG50331V8">
    <property type="taxonomic scope" value="Bacteria"/>
</dbReference>
<evidence type="ECO:0000313" key="2">
    <source>
        <dbReference type="EMBL" id="EFY08109.1"/>
    </source>
</evidence>
<dbReference type="HOGENOM" id="CLU_142248_0_0_6"/>
<dbReference type="Pfam" id="PF16358">
    <property type="entry name" value="RcsF"/>
    <property type="match status" value="1"/>
</dbReference>
<dbReference type="EMBL" id="AEVO01000003">
    <property type="protein sequence ID" value="EFY08109.1"/>
    <property type="molecule type" value="Genomic_DNA"/>
</dbReference>
<dbReference type="RefSeq" id="WP_009142289.1">
    <property type="nucleotide sequence ID" value="NZ_GL830941.1"/>
</dbReference>
<proteinExistence type="predicted"/>
<sequence length="124" mass="13526">MFKSCALIFAVSLSLCACESVAFNTNLDPENFKDYYKASAVQDSTYEELTGKNYKSLGLVRGLSCQIDDRDFPANEADARTDARRKAADMGANAVVFGKCVKINKTPSCQLSVTCYADALLVNE</sequence>
<dbReference type="GO" id="GO:0009279">
    <property type="term" value="C:cell outer membrane"/>
    <property type="evidence" value="ECO:0007669"/>
    <property type="project" value="InterPro"/>
</dbReference>
<accession>E8LHA1</accession>
<protein>
    <submittedName>
        <fullName evidence="2">Exopolysaccharide synthesis regulator RcsF</fullName>
    </submittedName>
</protein>
<comment type="caution">
    <text evidence="2">The sequence shown here is derived from an EMBL/GenBank/DDBJ whole genome shotgun (WGS) entry which is preliminary data.</text>
</comment>
<keyword evidence="1" id="KW-0732">Signal</keyword>
<dbReference type="AlphaFoldDB" id="E8LHA1"/>
<gene>
    <name evidence="2" type="ORF">HMPREF9444_00059</name>
</gene>
<feature type="chain" id="PRO_5003226684" evidence="1">
    <location>
        <begin position="23"/>
        <end position="124"/>
    </location>
</feature>